<feature type="domain" description="NlpC/P60" evidence="6">
    <location>
        <begin position="155"/>
        <end position="286"/>
    </location>
</feature>
<evidence type="ECO:0000256" key="5">
    <source>
        <dbReference type="SAM" id="MobiDB-lite"/>
    </source>
</evidence>
<dbReference type="Pfam" id="PF00877">
    <property type="entry name" value="NLPC_P60"/>
    <property type="match status" value="1"/>
</dbReference>
<dbReference type="EMBL" id="JAEHHL010000008">
    <property type="protein sequence ID" value="MBK0400358.1"/>
    <property type="molecule type" value="Genomic_DNA"/>
</dbReference>
<dbReference type="InterPro" id="IPR038765">
    <property type="entry name" value="Papain-like_cys_pep_sf"/>
</dbReference>
<dbReference type="Pfam" id="PF18348">
    <property type="entry name" value="SH3_16"/>
    <property type="match status" value="1"/>
</dbReference>
<dbReference type="InterPro" id="IPR041382">
    <property type="entry name" value="SH3_16"/>
</dbReference>
<evidence type="ECO:0000313" key="7">
    <source>
        <dbReference type="EMBL" id="MBK0400358.1"/>
    </source>
</evidence>
<dbReference type="PANTHER" id="PTHR47359">
    <property type="entry name" value="PEPTIDOGLYCAN DL-ENDOPEPTIDASE CWLO"/>
    <property type="match status" value="1"/>
</dbReference>
<sequence>MSGKDTRLALSQPGASAVDAPDIAAPDAGPTPMRVIAPTAPLMREAGGGRRGLDTELLLGESFVVEEVTGEWCRGRSALDCYRGHVPAKLLGQPGAEPTHRVARLMTHLYAEPDIKTRPLATLSYGSRLAVVDTTDAKGTRAPMARLARGGLVIADHLEPLVQPAQDWVAEAERLLGVPYLWGGRSSFGIDCSALVQLARQAAGAECPRDSGDQEQALGATLAPGTTPARGDLIFWRGHVGIMLDAVRLLHANAHHMAAAIEPLAEAVARIEAAGGGPVTRHARLDGGARDR</sequence>
<evidence type="ECO:0000256" key="1">
    <source>
        <dbReference type="ARBA" id="ARBA00007074"/>
    </source>
</evidence>
<keyword evidence="2" id="KW-0645">Protease</keyword>
<dbReference type="Gene3D" id="3.90.1720.10">
    <property type="entry name" value="endopeptidase domain like (from Nostoc punctiforme)"/>
    <property type="match status" value="1"/>
</dbReference>
<dbReference type="PROSITE" id="PS51935">
    <property type="entry name" value="NLPC_P60"/>
    <property type="match status" value="1"/>
</dbReference>
<organism evidence="7 8">
    <name type="scientific">Thermohalobaculum xanthum</name>
    <dbReference type="NCBI Taxonomy" id="2753746"/>
    <lineage>
        <taxon>Bacteria</taxon>
        <taxon>Pseudomonadati</taxon>
        <taxon>Pseudomonadota</taxon>
        <taxon>Alphaproteobacteria</taxon>
        <taxon>Rhodobacterales</taxon>
        <taxon>Paracoccaceae</taxon>
        <taxon>Thermohalobaculum</taxon>
    </lineage>
</organism>
<proteinExistence type="inferred from homology"/>
<dbReference type="InterPro" id="IPR000064">
    <property type="entry name" value="NLP_P60_dom"/>
</dbReference>
<feature type="region of interest" description="Disordered" evidence="5">
    <location>
        <begin position="1"/>
        <end position="30"/>
    </location>
</feature>
<evidence type="ECO:0000313" key="8">
    <source>
        <dbReference type="Proteomes" id="UP000655420"/>
    </source>
</evidence>
<dbReference type="AlphaFoldDB" id="A0A8J7M907"/>
<accession>A0A8J7M907</accession>
<dbReference type="RefSeq" id="WP_200611022.1">
    <property type="nucleotide sequence ID" value="NZ_JAEHHL010000008.1"/>
</dbReference>
<dbReference type="GO" id="GO:0006508">
    <property type="term" value="P:proteolysis"/>
    <property type="evidence" value="ECO:0007669"/>
    <property type="project" value="UniProtKB-KW"/>
</dbReference>
<keyword evidence="4" id="KW-0788">Thiol protease</keyword>
<dbReference type="GO" id="GO:0008234">
    <property type="term" value="F:cysteine-type peptidase activity"/>
    <property type="evidence" value="ECO:0007669"/>
    <property type="project" value="UniProtKB-KW"/>
</dbReference>
<evidence type="ECO:0000259" key="6">
    <source>
        <dbReference type="PROSITE" id="PS51935"/>
    </source>
</evidence>
<comment type="similarity">
    <text evidence="1">Belongs to the peptidase C40 family.</text>
</comment>
<dbReference type="PANTHER" id="PTHR47359:SF3">
    <property type="entry name" value="NLP_P60 DOMAIN-CONTAINING PROTEIN-RELATED"/>
    <property type="match status" value="1"/>
</dbReference>
<protein>
    <submittedName>
        <fullName evidence="7">C40 family peptidase</fullName>
    </submittedName>
</protein>
<comment type="caution">
    <text evidence="7">The sequence shown here is derived from an EMBL/GenBank/DDBJ whole genome shotgun (WGS) entry which is preliminary data.</text>
</comment>
<name>A0A8J7M907_9RHOB</name>
<evidence type="ECO:0000256" key="2">
    <source>
        <dbReference type="ARBA" id="ARBA00022670"/>
    </source>
</evidence>
<dbReference type="Proteomes" id="UP000655420">
    <property type="component" value="Unassembled WGS sequence"/>
</dbReference>
<reference evidence="7" key="1">
    <citation type="submission" date="2020-12" db="EMBL/GenBank/DDBJ databases">
        <title>Bacterial taxonomy.</title>
        <authorList>
            <person name="Pan X."/>
        </authorList>
    </citation>
    <scope>NUCLEOTIDE SEQUENCE</scope>
    <source>
        <strain evidence="7">M0105</strain>
    </source>
</reference>
<gene>
    <name evidence="7" type="ORF">H0I76_14250</name>
</gene>
<feature type="compositionally biased region" description="Low complexity" evidence="5">
    <location>
        <begin position="15"/>
        <end position="30"/>
    </location>
</feature>
<keyword evidence="3" id="KW-0378">Hydrolase</keyword>
<evidence type="ECO:0000256" key="3">
    <source>
        <dbReference type="ARBA" id="ARBA00022801"/>
    </source>
</evidence>
<dbReference type="SUPFAM" id="SSF54001">
    <property type="entry name" value="Cysteine proteinases"/>
    <property type="match status" value="1"/>
</dbReference>
<keyword evidence="8" id="KW-1185">Reference proteome</keyword>
<evidence type="ECO:0000256" key="4">
    <source>
        <dbReference type="ARBA" id="ARBA00022807"/>
    </source>
</evidence>
<dbReference type="InterPro" id="IPR051794">
    <property type="entry name" value="PG_Endopeptidase_C40"/>
</dbReference>